<feature type="coiled-coil region" evidence="8">
    <location>
        <begin position="33"/>
        <end position="60"/>
    </location>
</feature>
<organism evidence="10 11">
    <name type="scientific">Algoriphagus formosus</name>
    <dbReference type="NCBI Taxonomy" id="2007308"/>
    <lineage>
        <taxon>Bacteria</taxon>
        <taxon>Pseudomonadati</taxon>
        <taxon>Bacteroidota</taxon>
        <taxon>Cytophagia</taxon>
        <taxon>Cytophagales</taxon>
        <taxon>Cyclobacteriaceae</taxon>
        <taxon>Algoriphagus</taxon>
    </lineage>
</organism>
<reference evidence="10 11" key="1">
    <citation type="submission" date="2019-03" db="EMBL/GenBank/DDBJ databases">
        <title>Algoriphagus aquimaris sp. nov., isolated form marine sediment in Pohang, Korea.</title>
        <authorList>
            <person name="Kim J."/>
            <person name="Yoon S.-H."/>
            <person name="Lee S.-S."/>
        </authorList>
    </citation>
    <scope>NUCLEOTIDE SEQUENCE [LARGE SCALE GENOMIC DNA]</scope>
    <source>
        <strain evidence="10 11">F21</strain>
    </source>
</reference>
<evidence type="ECO:0000313" key="11">
    <source>
        <dbReference type="Proteomes" id="UP000295438"/>
    </source>
</evidence>
<keyword evidence="9" id="KW-0732">Signal</keyword>
<dbReference type="EMBL" id="SMUW01000027">
    <property type="protein sequence ID" value="TDK48206.1"/>
    <property type="molecule type" value="Genomic_DNA"/>
</dbReference>
<dbReference type="Pfam" id="PF02321">
    <property type="entry name" value="OEP"/>
    <property type="match status" value="2"/>
</dbReference>
<dbReference type="GO" id="GO:0015562">
    <property type="term" value="F:efflux transmembrane transporter activity"/>
    <property type="evidence" value="ECO:0007669"/>
    <property type="project" value="InterPro"/>
</dbReference>
<keyword evidence="3" id="KW-0813">Transport</keyword>
<dbReference type="GO" id="GO:1990281">
    <property type="term" value="C:efflux pump complex"/>
    <property type="evidence" value="ECO:0007669"/>
    <property type="project" value="TreeGrafter"/>
</dbReference>
<evidence type="ECO:0000313" key="10">
    <source>
        <dbReference type="EMBL" id="TDK48206.1"/>
    </source>
</evidence>
<comment type="subcellular location">
    <subcellularLocation>
        <location evidence="1">Cell outer membrane</location>
    </subcellularLocation>
</comment>
<feature type="signal peptide" evidence="9">
    <location>
        <begin position="1"/>
        <end position="20"/>
    </location>
</feature>
<dbReference type="GO" id="GO:0015288">
    <property type="term" value="F:porin activity"/>
    <property type="evidence" value="ECO:0007669"/>
    <property type="project" value="TreeGrafter"/>
</dbReference>
<protein>
    <submittedName>
        <fullName evidence="10">TolC family protein</fullName>
    </submittedName>
</protein>
<evidence type="ECO:0000256" key="7">
    <source>
        <dbReference type="ARBA" id="ARBA00023237"/>
    </source>
</evidence>
<keyword evidence="4" id="KW-1134">Transmembrane beta strand</keyword>
<dbReference type="SUPFAM" id="SSF56954">
    <property type="entry name" value="Outer membrane efflux proteins (OEP)"/>
    <property type="match status" value="1"/>
</dbReference>
<keyword evidence="11" id="KW-1185">Reference proteome</keyword>
<dbReference type="InterPro" id="IPR003423">
    <property type="entry name" value="OMP_efflux"/>
</dbReference>
<evidence type="ECO:0000256" key="4">
    <source>
        <dbReference type="ARBA" id="ARBA00022452"/>
    </source>
</evidence>
<accession>A0A4R5V9E1</accession>
<evidence type="ECO:0000256" key="8">
    <source>
        <dbReference type="SAM" id="Coils"/>
    </source>
</evidence>
<keyword evidence="6" id="KW-0472">Membrane</keyword>
<evidence type="ECO:0000256" key="3">
    <source>
        <dbReference type="ARBA" id="ARBA00022448"/>
    </source>
</evidence>
<proteinExistence type="inferred from homology"/>
<evidence type="ECO:0000256" key="1">
    <source>
        <dbReference type="ARBA" id="ARBA00004442"/>
    </source>
</evidence>
<dbReference type="InterPro" id="IPR051906">
    <property type="entry name" value="TolC-like"/>
</dbReference>
<keyword evidence="8" id="KW-0175">Coiled coil</keyword>
<keyword evidence="5" id="KW-0812">Transmembrane</keyword>
<name>A0A4R5V9E1_9BACT</name>
<dbReference type="GO" id="GO:0009279">
    <property type="term" value="C:cell outer membrane"/>
    <property type="evidence" value="ECO:0007669"/>
    <property type="project" value="UniProtKB-SubCell"/>
</dbReference>
<evidence type="ECO:0000256" key="5">
    <source>
        <dbReference type="ARBA" id="ARBA00022692"/>
    </source>
</evidence>
<keyword evidence="7" id="KW-0998">Cell outer membrane</keyword>
<dbReference type="Gene3D" id="1.20.1600.10">
    <property type="entry name" value="Outer membrane efflux proteins (OEP)"/>
    <property type="match status" value="1"/>
</dbReference>
<comment type="similarity">
    <text evidence="2">Belongs to the outer membrane factor (OMF) (TC 1.B.17) family.</text>
</comment>
<dbReference type="RefSeq" id="WP_133389931.1">
    <property type="nucleotide sequence ID" value="NZ_SMUW01000027.1"/>
</dbReference>
<dbReference type="PANTHER" id="PTHR30026">
    <property type="entry name" value="OUTER MEMBRANE PROTEIN TOLC"/>
    <property type="match status" value="1"/>
</dbReference>
<evidence type="ECO:0000256" key="2">
    <source>
        <dbReference type="ARBA" id="ARBA00007613"/>
    </source>
</evidence>
<evidence type="ECO:0000256" key="9">
    <source>
        <dbReference type="SAM" id="SignalP"/>
    </source>
</evidence>
<feature type="chain" id="PRO_5020745692" evidence="9">
    <location>
        <begin position="21"/>
        <end position="445"/>
    </location>
</feature>
<dbReference type="AlphaFoldDB" id="A0A4R5V9E1"/>
<evidence type="ECO:0000256" key="6">
    <source>
        <dbReference type="ARBA" id="ARBA00023136"/>
    </source>
</evidence>
<gene>
    <name evidence="10" type="ORF">E1898_04100</name>
</gene>
<dbReference type="PANTHER" id="PTHR30026:SF20">
    <property type="entry name" value="OUTER MEMBRANE PROTEIN TOLC"/>
    <property type="match status" value="1"/>
</dbReference>
<feature type="coiled-coil region" evidence="8">
    <location>
        <begin position="148"/>
        <end position="204"/>
    </location>
</feature>
<sequence>MKKLLLGFALMFGASFGVNAQNPGPYDLETAVTIALENNLNLKRSELNQLNNEANLLSTKGNRYPSLSTGASSGFRWGRSINPVTNLFETQRIGNINLSLNSNMTIFAAGRINNAINQNKADLEAGQFNIEATRNNITLNTINLFINVVFNREQVKIAENQLETTEDQLARTTTLVEAGQLPVSDQLDLQAQNATNQLEVINAKNALRIAKLNLAQAMQIPFTEEFDIVDPQLEIDQNLMATETPAMIYETAVEIMPEIAAAEKAIESAEFGVKSAKGAFYPSIGLGANIFSNYVDRVFGLDRPSFGDQIENNLSQSLNLSLSIPIFTQFNNKASLQRARVSRQLAEVAELEAKNQLRQDIETAYNQALAARLSYEASQTRVESLGESFRIAQQRFDLGAINSVDFQVAQTNFFNAQADLLNAKYTYIFRVKVLDFYLGNPINLN</sequence>
<dbReference type="Proteomes" id="UP000295438">
    <property type="component" value="Unassembled WGS sequence"/>
</dbReference>
<comment type="caution">
    <text evidence="10">The sequence shown here is derived from an EMBL/GenBank/DDBJ whole genome shotgun (WGS) entry which is preliminary data.</text>
</comment>